<evidence type="ECO:0000256" key="13">
    <source>
        <dbReference type="ARBA" id="ARBA00047657"/>
    </source>
</evidence>
<dbReference type="GO" id="GO:0004712">
    <property type="term" value="F:protein serine/threonine/tyrosine kinase activity"/>
    <property type="evidence" value="ECO:0007669"/>
    <property type="project" value="UniProtKB-UniRule"/>
</dbReference>
<feature type="domain" description="HPr(Ser) kinase/phosphorylase N-terminal" evidence="15">
    <location>
        <begin position="6"/>
        <end position="130"/>
    </location>
</feature>
<comment type="caution">
    <text evidence="17">The sequence shown here is derived from an EMBL/GenBank/DDBJ whole genome shotgun (WGS) entry which is preliminary data.</text>
</comment>
<evidence type="ECO:0000256" key="2">
    <source>
        <dbReference type="ARBA" id="ARBA00001946"/>
    </source>
</evidence>
<dbReference type="PANTHER" id="PTHR30305:SF1">
    <property type="entry name" value="HPR KINASE_PHOSPHORYLASE"/>
    <property type="match status" value="1"/>
</dbReference>
<dbReference type="InterPro" id="IPR011104">
    <property type="entry name" value="Hpr_kin/Pase_C"/>
</dbReference>
<dbReference type="FunFam" id="3.40.50.300:FF:000174">
    <property type="entry name" value="HPr kinase/phosphorylase"/>
    <property type="match status" value="1"/>
</dbReference>
<dbReference type="CDD" id="cd01918">
    <property type="entry name" value="HprK_C"/>
    <property type="match status" value="1"/>
</dbReference>
<evidence type="ECO:0000256" key="8">
    <source>
        <dbReference type="ARBA" id="ARBA00022777"/>
    </source>
</evidence>
<dbReference type="InterPro" id="IPR011126">
    <property type="entry name" value="Hpr_kin/Pase_Hpr_N"/>
</dbReference>
<evidence type="ECO:0000313" key="17">
    <source>
        <dbReference type="EMBL" id="TQQ84058.1"/>
    </source>
</evidence>
<comment type="catalytic activity">
    <reaction evidence="13 14">
        <text>[HPr protein]-O-phospho-L-serine + phosphate + H(+) = [HPr protein]-L-serine + diphosphate</text>
        <dbReference type="Rhea" id="RHEA:46604"/>
        <dbReference type="Rhea" id="RHEA-COMP:11602"/>
        <dbReference type="Rhea" id="RHEA-COMP:11603"/>
        <dbReference type="ChEBI" id="CHEBI:15378"/>
        <dbReference type="ChEBI" id="CHEBI:29999"/>
        <dbReference type="ChEBI" id="CHEBI:33019"/>
        <dbReference type="ChEBI" id="CHEBI:43474"/>
        <dbReference type="ChEBI" id="CHEBI:83421"/>
    </reaction>
</comment>
<dbReference type="GO" id="GO:0000155">
    <property type="term" value="F:phosphorelay sensor kinase activity"/>
    <property type="evidence" value="ECO:0007669"/>
    <property type="project" value="InterPro"/>
</dbReference>
<evidence type="ECO:0000259" key="16">
    <source>
        <dbReference type="Pfam" id="PF07475"/>
    </source>
</evidence>
<dbReference type="Pfam" id="PF07475">
    <property type="entry name" value="Hpr_kinase_C"/>
    <property type="match status" value="1"/>
</dbReference>
<comment type="catalytic activity">
    <reaction evidence="1 14">
        <text>[HPr protein]-L-serine + ATP = [HPr protein]-O-phospho-L-serine + ADP + H(+)</text>
        <dbReference type="Rhea" id="RHEA:46600"/>
        <dbReference type="Rhea" id="RHEA-COMP:11602"/>
        <dbReference type="Rhea" id="RHEA-COMP:11603"/>
        <dbReference type="ChEBI" id="CHEBI:15378"/>
        <dbReference type="ChEBI" id="CHEBI:29999"/>
        <dbReference type="ChEBI" id="CHEBI:30616"/>
        <dbReference type="ChEBI" id="CHEBI:83421"/>
        <dbReference type="ChEBI" id="CHEBI:456216"/>
    </reaction>
</comment>
<dbReference type="InterPro" id="IPR027417">
    <property type="entry name" value="P-loop_NTPase"/>
</dbReference>
<comment type="cofactor">
    <cofactor evidence="2 14">
        <name>Mg(2+)</name>
        <dbReference type="ChEBI" id="CHEBI:18420"/>
    </cofactor>
</comment>
<keyword evidence="11 14" id="KW-0511">Multifunctional enzyme</keyword>
<keyword evidence="7 14" id="KW-0547">Nucleotide-binding</keyword>
<comment type="function">
    <text evidence="14">Catalyzes the ATP- as well as the pyrophosphate-dependent phosphorylation of a specific serine residue in HPr, a phosphocarrier protein of the phosphoenolpyruvate-dependent sugar phosphotransferase system (PTS). HprK/P also catalyzes the pyrophosphate-producing, inorganic phosphate-dependent dephosphorylation (phosphorolysis) of seryl-phosphorylated HPr (P-Ser-HPr). The two antagonistic activities of HprK/P are regulated by several intracellular metabolites, which change their concentration in response to the absence or presence of rapidly metabolisable carbon sources (glucose, fructose, etc.) in the growth medium. Therefore, by controlling the phosphorylation state of HPr, HPrK/P is a sensor enzyme that plays a major role in the regulation of carbon metabolism and sugar transport: it mediates carbon catabolite repression (CCR), and regulates PTS-catalyzed carbohydrate uptake and inducer exclusion.</text>
</comment>
<comment type="caution">
    <text evidence="14">Lacks conserved residue(s) required for the propagation of feature annotation.</text>
</comment>
<feature type="active site" evidence="14">
    <location>
        <position position="141"/>
    </location>
</feature>
<dbReference type="GO" id="GO:0005524">
    <property type="term" value="F:ATP binding"/>
    <property type="evidence" value="ECO:0007669"/>
    <property type="project" value="UniProtKB-UniRule"/>
</dbReference>
<evidence type="ECO:0000256" key="1">
    <source>
        <dbReference type="ARBA" id="ARBA00001120"/>
    </source>
</evidence>
<proteinExistence type="inferred from homology"/>
<dbReference type="GO" id="GO:0000287">
    <property type="term" value="F:magnesium ion binding"/>
    <property type="evidence" value="ECO:0007669"/>
    <property type="project" value="UniProtKB-UniRule"/>
</dbReference>
<evidence type="ECO:0000256" key="11">
    <source>
        <dbReference type="ARBA" id="ARBA00023268"/>
    </source>
</evidence>
<feature type="region of interest" description="Important for the catalytic mechanism of both phosphorylation and dephosphorylation" evidence="14">
    <location>
        <begin position="204"/>
        <end position="213"/>
    </location>
</feature>
<keyword evidence="5 14" id="KW-0808">Transferase</keyword>
<dbReference type="Gene3D" id="3.40.1390.20">
    <property type="entry name" value="HprK N-terminal domain-like"/>
    <property type="match status" value="1"/>
</dbReference>
<feature type="region of interest" description="Important for the catalytic mechanism of dephosphorylation" evidence="14">
    <location>
        <begin position="267"/>
        <end position="272"/>
    </location>
</feature>
<keyword evidence="8 14" id="KW-0418">Kinase</keyword>
<comment type="similarity">
    <text evidence="3 14">Belongs to the HPrK/P family.</text>
</comment>
<feature type="binding site" evidence="14">
    <location>
        <position position="205"/>
    </location>
    <ligand>
        <name>Mg(2+)</name>
        <dbReference type="ChEBI" id="CHEBI:18420"/>
    </ligand>
</feature>
<dbReference type="AlphaFoldDB" id="A0A544QTP4"/>
<gene>
    <name evidence="14" type="primary">hprK</name>
    <name evidence="17" type="ORF">EXD82_08630</name>
</gene>
<sequence length="310" mass="35889">MGETKVNILDIARDLDLEIINYPQDNEEHFVATPELNRPGLQYAGFFEYFTYDRIQVIGRGEYEYFAQMDDNIRKERLEKLFSYKIPAVIVSRNMEIKQDFLEAAEKHDTIVLRSKRNTTRLINKLSNYLENRMAKYETIHGVLVDIYGVGVLIKGESSVGKSETALELVQKGHRLVADDAVEIRKTDENRIIGQAPELLRHFMEIRGVGILDIKSLYGVRAVKQKHEIGLVVYLESWDSKKYYDRLGLDREYETIMGVQIEKMTVPVKPGRNTSMILEVAAMNYRQKGMGYDAAEEFTKKLNQLIHNDR</sequence>
<dbReference type="EC" id="2.7.4.-" evidence="14"/>
<evidence type="ECO:0000256" key="10">
    <source>
        <dbReference type="ARBA" id="ARBA00022842"/>
    </source>
</evidence>
<keyword evidence="6 14" id="KW-0479">Metal-binding</keyword>
<evidence type="ECO:0000256" key="9">
    <source>
        <dbReference type="ARBA" id="ARBA00022840"/>
    </source>
</evidence>
<keyword evidence="12 14" id="KW-0119">Carbohydrate metabolism</keyword>
<keyword evidence="4 14" id="KW-0723">Serine/threonine-protein kinase</keyword>
<evidence type="ECO:0000256" key="3">
    <source>
        <dbReference type="ARBA" id="ARBA00006883"/>
    </source>
</evidence>
<name>A0A544QTP4_9FIRM</name>
<dbReference type="SUPFAM" id="SSF53795">
    <property type="entry name" value="PEP carboxykinase-like"/>
    <property type="match status" value="1"/>
</dbReference>
<dbReference type="InterPro" id="IPR003755">
    <property type="entry name" value="HPr(Ser)_kin/Pase"/>
</dbReference>
<feature type="binding site" evidence="14">
    <location>
        <position position="163"/>
    </location>
    <ligand>
        <name>Mg(2+)</name>
        <dbReference type="ChEBI" id="CHEBI:18420"/>
    </ligand>
</feature>
<evidence type="ECO:0000256" key="6">
    <source>
        <dbReference type="ARBA" id="ARBA00022723"/>
    </source>
</evidence>
<reference evidence="17 18" key="1">
    <citation type="submission" date="2019-02" db="EMBL/GenBank/DDBJ databases">
        <title>Peptostreptococcaceae bacterium ZHW00191 nov., a new bacterium isolated from the human gut.</title>
        <authorList>
            <person name="Zhou H.-W."/>
            <person name="Chen X.-J."/>
        </authorList>
    </citation>
    <scope>NUCLEOTIDE SEQUENCE [LARGE SCALE GENOMIC DNA]</scope>
    <source>
        <strain evidence="17 18">ZHW00191</strain>
    </source>
</reference>
<dbReference type="NCBIfam" id="TIGR00679">
    <property type="entry name" value="hpr-ser"/>
    <property type="match status" value="1"/>
</dbReference>
<evidence type="ECO:0000259" key="15">
    <source>
        <dbReference type="Pfam" id="PF02603"/>
    </source>
</evidence>
<dbReference type="SUPFAM" id="SSF75138">
    <property type="entry name" value="HprK N-terminal domain-like"/>
    <property type="match status" value="1"/>
</dbReference>
<organism evidence="17 18">
    <name type="scientific">Peptacetobacter hominis</name>
    <dbReference type="NCBI Taxonomy" id="2743610"/>
    <lineage>
        <taxon>Bacteria</taxon>
        <taxon>Bacillati</taxon>
        <taxon>Bacillota</taxon>
        <taxon>Clostridia</taxon>
        <taxon>Peptostreptococcales</taxon>
        <taxon>Peptostreptococcaceae</taxon>
        <taxon>Peptacetobacter</taxon>
    </lineage>
</organism>
<dbReference type="HAMAP" id="MF_01249">
    <property type="entry name" value="HPr_kinase"/>
    <property type="match status" value="1"/>
</dbReference>
<dbReference type="EC" id="2.7.11.-" evidence="14"/>
<evidence type="ECO:0000256" key="7">
    <source>
        <dbReference type="ARBA" id="ARBA00022741"/>
    </source>
</evidence>
<keyword evidence="10 14" id="KW-0460">Magnesium</keyword>
<feature type="active site" evidence="14">
    <location>
        <position position="162"/>
    </location>
</feature>
<keyword evidence="9 14" id="KW-0067">ATP-binding</keyword>
<dbReference type="Proteomes" id="UP000317863">
    <property type="component" value="Unassembled WGS sequence"/>
</dbReference>
<comment type="domain">
    <text evidence="14">The Walker A ATP-binding motif also binds Pi and PPi.</text>
</comment>
<comment type="miscellaneous">
    <text evidence="14">Both phosphorylation and phosphorolysis are carried out by the same active site and suggest a common mechanism for both reactions.</text>
</comment>
<dbReference type="GO" id="GO:0004674">
    <property type="term" value="F:protein serine/threonine kinase activity"/>
    <property type="evidence" value="ECO:0007669"/>
    <property type="project" value="UniProtKB-KW"/>
</dbReference>
<evidence type="ECO:0000256" key="5">
    <source>
        <dbReference type="ARBA" id="ARBA00022679"/>
    </source>
</evidence>
<dbReference type="OrthoDB" id="9778803at2"/>
<dbReference type="PANTHER" id="PTHR30305">
    <property type="entry name" value="PROTEIN YJDM-RELATED"/>
    <property type="match status" value="1"/>
</dbReference>
<dbReference type="RefSeq" id="WP_142536512.1">
    <property type="nucleotide sequence ID" value="NZ_SGJB01000017.1"/>
</dbReference>
<dbReference type="Gene3D" id="3.40.50.300">
    <property type="entry name" value="P-loop containing nucleotide triphosphate hydrolases"/>
    <property type="match status" value="1"/>
</dbReference>
<keyword evidence="18" id="KW-1185">Reference proteome</keyword>
<feature type="active site" evidence="14">
    <location>
        <position position="246"/>
    </location>
</feature>
<evidence type="ECO:0000256" key="4">
    <source>
        <dbReference type="ARBA" id="ARBA00022527"/>
    </source>
</evidence>
<accession>A0A544QTP4</accession>
<dbReference type="Pfam" id="PF02603">
    <property type="entry name" value="Hpr_kinase_N"/>
    <property type="match status" value="1"/>
</dbReference>
<evidence type="ECO:0000313" key="18">
    <source>
        <dbReference type="Proteomes" id="UP000317863"/>
    </source>
</evidence>
<dbReference type="InterPro" id="IPR028979">
    <property type="entry name" value="Ser_kin/Pase_Hpr-like_N_sf"/>
</dbReference>
<feature type="active site" description="Proton acceptor; for phosphorylation activity. Proton donor; for dephosphorylation activity" evidence="14">
    <location>
        <position position="180"/>
    </location>
</feature>
<feature type="domain" description="HPr kinase/phosphorylase C-terminal" evidence="16">
    <location>
        <begin position="133"/>
        <end position="301"/>
    </location>
</feature>
<protein>
    <recommendedName>
        <fullName evidence="14">HPr kinase/phosphorylase</fullName>
        <shortName evidence="14">HPrK/P</shortName>
        <ecNumber evidence="14">2.7.11.-</ecNumber>
        <ecNumber evidence="14">2.7.4.-</ecNumber>
    </recommendedName>
    <alternativeName>
        <fullName evidence="14">HPr(Ser) kinase/phosphorylase</fullName>
    </alternativeName>
</protein>
<evidence type="ECO:0000256" key="14">
    <source>
        <dbReference type="HAMAP-Rule" id="MF_01249"/>
    </source>
</evidence>
<evidence type="ECO:0000256" key="12">
    <source>
        <dbReference type="ARBA" id="ARBA00023277"/>
    </source>
</evidence>
<comment type="subunit">
    <text evidence="14">Homohexamer.</text>
</comment>
<dbReference type="GO" id="GO:0006109">
    <property type="term" value="P:regulation of carbohydrate metabolic process"/>
    <property type="evidence" value="ECO:0007669"/>
    <property type="project" value="UniProtKB-UniRule"/>
</dbReference>
<dbReference type="EMBL" id="SGJB01000017">
    <property type="protein sequence ID" value="TQQ84058.1"/>
    <property type="molecule type" value="Genomic_DNA"/>
</dbReference>